<evidence type="ECO:0000313" key="2">
    <source>
        <dbReference type="Proteomes" id="UP001141659"/>
    </source>
</evidence>
<protein>
    <recommendedName>
        <fullName evidence="3">DUF3263 domain-containing protein</fullName>
    </recommendedName>
</protein>
<accession>A0AAW5T4X3</accession>
<dbReference type="RefSeq" id="WP_133058146.1">
    <property type="nucleotide sequence ID" value="NZ_JACKVC010000018.1"/>
</dbReference>
<name>A0AAW5T4X3_9MYCO</name>
<reference evidence="1" key="2">
    <citation type="journal article" date="2022" name="BMC Genomics">
        <title>Comparative genome analysis of mycobacteria focusing on tRNA and non-coding RNA.</title>
        <authorList>
            <person name="Behra P.R.K."/>
            <person name="Pettersson B.M.F."/>
            <person name="Ramesh M."/>
            <person name="Das S."/>
            <person name="Dasgupta S."/>
            <person name="Kirsebom L.A."/>
        </authorList>
    </citation>
    <scope>NUCLEOTIDE SEQUENCE</scope>
    <source>
        <strain evidence="1">DSM 44242</strain>
    </source>
</reference>
<evidence type="ECO:0000313" key="1">
    <source>
        <dbReference type="EMBL" id="MCV7390455.1"/>
    </source>
</evidence>
<evidence type="ECO:0008006" key="3">
    <source>
        <dbReference type="Google" id="ProtNLM"/>
    </source>
</evidence>
<gene>
    <name evidence="1" type="ORF">H5P34_20540</name>
</gene>
<comment type="caution">
    <text evidence="1">The sequence shown here is derived from an EMBL/GenBank/DDBJ whole genome shotgun (WGS) entry which is preliminary data.</text>
</comment>
<dbReference type="Proteomes" id="UP001141659">
    <property type="component" value="Unassembled WGS sequence"/>
</dbReference>
<organism evidence="1 2">
    <name type="scientific">Mycolicibacterium porcinum</name>
    <dbReference type="NCBI Taxonomy" id="39693"/>
    <lineage>
        <taxon>Bacteria</taxon>
        <taxon>Bacillati</taxon>
        <taxon>Actinomycetota</taxon>
        <taxon>Actinomycetes</taxon>
        <taxon>Mycobacteriales</taxon>
        <taxon>Mycobacteriaceae</taxon>
        <taxon>Mycolicibacterium</taxon>
    </lineage>
</organism>
<sequence length="103" mass="11515">MIKEPRKTGRPTNINSHKLTETGRMLSFVARWAPFDHGDEYILPEFGIAPSTFYRRVLALVQEAPPQAMRESDRERVIGICSAKLAALGVSERTHAANHPQSS</sequence>
<dbReference type="AlphaFoldDB" id="A0AAW5T4X3"/>
<proteinExistence type="predicted"/>
<dbReference type="EMBL" id="JACKVC010000018">
    <property type="protein sequence ID" value="MCV7390455.1"/>
    <property type="molecule type" value="Genomic_DNA"/>
</dbReference>
<reference evidence="1" key="1">
    <citation type="submission" date="2020-07" db="EMBL/GenBank/DDBJ databases">
        <authorList>
            <person name="Pettersson B.M.F."/>
            <person name="Behra P.R.K."/>
            <person name="Ramesh M."/>
            <person name="Das S."/>
            <person name="Dasgupta S."/>
            <person name="Kirsebom L.A."/>
        </authorList>
    </citation>
    <scope>NUCLEOTIDE SEQUENCE</scope>
    <source>
        <strain evidence="1">DSM 44242</strain>
    </source>
</reference>